<feature type="domain" description="PE" evidence="1">
    <location>
        <begin position="1"/>
        <end position="91"/>
    </location>
</feature>
<evidence type="ECO:0000313" key="3">
    <source>
        <dbReference type="Proteomes" id="UP000188532"/>
    </source>
</evidence>
<dbReference type="SUPFAM" id="SSF140459">
    <property type="entry name" value="PE/PPE dimer-like"/>
    <property type="match status" value="1"/>
</dbReference>
<protein>
    <submittedName>
        <fullName evidence="2">PE family protein</fullName>
    </submittedName>
</protein>
<dbReference type="InterPro" id="IPR038332">
    <property type="entry name" value="PPE_sf"/>
</dbReference>
<dbReference type="Proteomes" id="UP000188532">
    <property type="component" value="Unassembled WGS sequence"/>
</dbReference>
<evidence type="ECO:0000313" key="2">
    <source>
        <dbReference type="EMBL" id="OOK84618.1"/>
    </source>
</evidence>
<dbReference type="Gene3D" id="1.10.287.850">
    <property type="entry name" value="HP0062-like domain"/>
    <property type="match status" value="1"/>
</dbReference>
<name>A0A1V3XZY2_MYCKA</name>
<accession>A0A1V3XZY2</accession>
<reference evidence="2 3" key="1">
    <citation type="submission" date="2017-02" db="EMBL/GenBank/DDBJ databases">
        <title>Complete genome sequences of Mycobacterium kansasii strains isolated from rhesus macaques.</title>
        <authorList>
            <person name="Panda A."/>
            <person name="Nagaraj S."/>
            <person name="Zhao X."/>
            <person name="Tettelin H."/>
            <person name="Detolla L.J."/>
        </authorList>
    </citation>
    <scope>NUCLEOTIDE SEQUENCE [LARGE SCALE GENOMIC DNA]</scope>
    <source>
        <strain evidence="2 3">11-3469</strain>
    </source>
</reference>
<organism evidence="2 3">
    <name type="scientific">Mycobacterium kansasii</name>
    <dbReference type="NCBI Taxonomy" id="1768"/>
    <lineage>
        <taxon>Bacteria</taxon>
        <taxon>Bacillati</taxon>
        <taxon>Actinomycetota</taxon>
        <taxon>Actinomycetes</taxon>
        <taxon>Mycobacteriales</taxon>
        <taxon>Mycobacteriaceae</taxon>
        <taxon>Mycobacterium</taxon>
    </lineage>
</organism>
<dbReference type="EMBL" id="MVBN01000001">
    <property type="protein sequence ID" value="OOK84618.1"/>
    <property type="molecule type" value="Genomic_DNA"/>
</dbReference>
<comment type="caution">
    <text evidence="2">The sequence shown here is derived from an EMBL/GenBank/DDBJ whole genome shotgun (WGS) entry which is preliminary data.</text>
</comment>
<sequence>MIAAPDAIATASGNLTGIEEAIRKAAAAASSSTTRIAVAAADEVSTAIATLFGGYAQEFQTLVARTTLFHNEFSRALSAAGAAYAAAEAANAAPLGSLLAQVGSLFSPLERLLGPPLIGGPGSATLGALLNSATNAVGLGAVLNFPSTVLTARAPTE</sequence>
<dbReference type="Pfam" id="PF00934">
    <property type="entry name" value="PE"/>
    <property type="match status" value="1"/>
</dbReference>
<evidence type="ECO:0000259" key="1">
    <source>
        <dbReference type="Pfam" id="PF00934"/>
    </source>
</evidence>
<dbReference type="AlphaFoldDB" id="A0A1V3XZY2"/>
<proteinExistence type="predicted"/>
<gene>
    <name evidence="2" type="ORF">BZL29_0273</name>
</gene>
<dbReference type="InterPro" id="IPR000084">
    <property type="entry name" value="PE-PGRS_N"/>
</dbReference>